<proteinExistence type="predicted"/>
<organism evidence="1 2">
    <name type="scientific">Tenacibaculum singaporense</name>
    <dbReference type="NCBI Taxonomy" id="2358479"/>
    <lineage>
        <taxon>Bacteria</taxon>
        <taxon>Pseudomonadati</taxon>
        <taxon>Bacteroidota</taxon>
        <taxon>Flavobacteriia</taxon>
        <taxon>Flavobacteriales</taxon>
        <taxon>Flavobacteriaceae</taxon>
        <taxon>Tenacibaculum</taxon>
    </lineage>
</organism>
<accession>A0A3S8R3R1</accession>
<gene>
    <name evidence="1" type="ORF">D6T69_01445</name>
</gene>
<dbReference type="InterPro" id="IPR029063">
    <property type="entry name" value="SAM-dependent_MTases_sf"/>
</dbReference>
<name>A0A3S8R3R1_9FLAO</name>
<dbReference type="KEGG" id="tsig:D6T69_01445"/>
<keyword evidence="1" id="KW-0223">Dioxygenase</keyword>
<dbReference type="Proteomes" id="UP000274593">
    <property type="component" value="Chromosome"/>
</dbReference>
<dbReference type="EMBL" id="CP032548">
    <property type="protein sequence ID" value="AZJ34262.1"/>
    <property type="molecule type" value="Genomic_DNA"/>
</dbReference>
<keyword evidence="2" id="KW-1185">Reference proteome</keyword>
<evidence type="ECO:0000313" key="1">
    <source>
        <dbReference type="EMBL" id="AZJ34262.1"/>
    </source>
</evidence>
<dbReference type="AlphaFoldDB" id="A0A3S8R3R1"/>
<dbReference type="Gene3D" id="3.40.50.150">
    <property type="entry name" value="Vaccinia Virus protein VP39"/>
    <property type="match status" value="1"/>
</dbReference>
<dbReference type="RefSeq" id="WP_125066112.1">
    <property type="nucleotide sequence ID" value="NZ_CP032548.1"/>
</dbReference>
<keyword evidence="1" id="KW-0560">Oxidoreductase</keyword>
<evidence type="ECO:0000313" key="2">
    <source>
        <dbReference type="Proteomes" id="UP000274593"/>
    </source>
</evidence>
<protein>
    <submittedName>
        <fullName evidence="1">Phytanoyl-CoA dioxygenase</fullName>
    </submittedName>
</protein>
<sequence length="333" mass="37992">MNETITALDIKEKVSTLLKDSIEQSEIENLINEIHTYFKELTQLTGFDNHIEHLAAITTSKGKALGLNHAAQCLLDYKRTVKFLKAMVIAIQEKQQNHPNETIHVFYAGCGPYAPFITLIAPLFSPEEVQFSLLEINDKSLEYAKILIKKLELSDYITNYYAADAVTFKIPEAKKYHILFSETLDALLYRECYVPILFNLLPQLSEDIAVIPENVLIKMSLSIDPIADSKHITEEIDTIIDVRKAIALNTIDTIAPSQLPNKKIAVKSLNIEQYNYLILDTLVHVYGNIWLTRNESSLTIPLEMGIEHPFHFNSIIYTYQMDPSIELKYSLEK</sequence>
<reference evidence="1 2" key="1">
    <citation type="submission" date="2018-09" db="EMBL/GenBank/DDBJ databases">
        <title>Insights into the microbiota of Asian seabass (Lates calcarifer) with tenacibaculosis symptoms and description of sp. nov. Tenacibaculum singaporense.</title>
        <authorList>
            <person name="Miyake S."/>
            <person name="Soh M."/>
            <person name="Azman M.N."/>
            <person name="Ngoh S.Y."/>
            <person name="Orban L."/>
        </authorList>
    </citation>
    <scope>NUCLEOTIDE SEQUENCE [LARGE SCALE GENOMIC DNA]</scope>
    <source>
        <strain evidence="1 2">DSM 106434</strain>
    </source>
</reference>
<dbReference type="GO" id="GO:0051213">
    <property type="term" value="F:dioxygenase activity"/>
    <property type="evidence" value="ECO:0007669"/>
    <property type="project" value="UniProtKB-KW"/>
</dbReference>